<dbReference type="HAMAP" id="MF_02220">
    <property type="entry name" value="XylB"/>
    <property type="match status" value="1"/>
</dbReference>
<dbReference type="EMBL" id="JAQQAL010000011">
    <property type="protein sequence ID" value="MDC7226050.1"/>
    <property type="molecule type" value="Genomic_DNA"/>
</dbReference>
<comment type="function">
    <text evidence="8">Catalyzes the phosphorylation of D-xylulose to D-xylulose 5-phosphate.</text>
</comment>
<dbReference type="AlphaFoldDB" id="A0AAJ1IER6"/>
<protein>
    <recommendedName>
        <fullName evidence="8 9">Xylulose kinase</fullName>
        <shortName evidence="8 9">Xylulokinase</shortName>
        <ecNumber evidence="8 9">2.7.1.17</ecNumber>
    </recommendedName>
</protein>
<evidence type="ECO:0000256" key="1">
    <source>
        <dbReference type="ARBA" id="ARBA00009156"/>
    </source>
</evidence>
<name>A0AAJ1IER6_9SPIO</name>
<keyword evidence="7 8" id="KW-0119">Carbohydrate metabolism</keyword>
<feature type="active site" description="Proton acceptor" evidence="8">
    <location>
        <position position="240"/>
    </location>
</feature>
<dbReference type="GO" id="GO:0005524">
    <property type="term" value="F:ATP binding"/>
    <property type="evidence" value="ECO:0007669"/>
    <property type="project" value="UniProtKB-UniRule"/>
</dbReference>
<feature type="binding site" evidence="8">
    <location>
        <begin position="79"/>
        <end position="80"/>
    </location>
    <ligand>
        <name>substrate</name>
    </ligand>
</feature>
<dbReference type="Pfam" id="PF00370">
    <property type="entry name" value="FGGY_N"/>
    <property type="match status" value="1"/>
</dbReference>
<evidence type="ECO:0000313" key="12">
    <source>
        <dbReference type="EMBL" id="MDC7226050.1"/>
    </source>
</evidence>
<feature type="site" description="Important for activity" evidence="8">
    <location>
        <position position="8"/>
    </location>
</feature>
<evidence type="ECO:0000256" key="7">
    <source>
        <dbReference type="ARBA" id="ARBA00023277"/>
    </source>
</evidence>
<dbReference type="InterPro" id="IPR018483">
    <property type="entry name" value="Carb_kinase_FGGY_CS"/>
</dbReference>
<evidence type="ECO:0000256" key="2">
    <source>
        <dbReference type="ARBA" id="ARBA00022629"/>
    </source>
</evidence>
<comment type="catalytic activity">
    <reaction evidence="8 9">
        <text>D-xylulose + ATP = D-xylulose 5-phosphate + ADP + H(+)</text>
        <dbReference type="Rhea" id="RHEA:10964"/>
        <dbReference type="ChEBI" id="CHEBI:15378"/>
        <dbReference type="ChEBI" id="CHEBI:17140"/>
        <dbReference type="ChEBI" id="CHEBI:30616"/>
        <dbReference type="ChEBI" id="CHEBI:57737"/>
        <dbReference type="ChEBI" id="CHEBI:456216"/>
        <dbReference type="EC" id="2.7.1.17"/>
    </reaction>
</comment>
<dbReference type="CDD" id="cd07809">
    <property type="entry name" value="ASKHA_NBD_FGGY_BaXK-like"/>
    <property type="match status" value="1"/>
</dbReference>
<keyword evidence="3 8" id="KW-0808">Transferase</keyword>
<organism evidence="12 13">
    <name type="scientific">Candidatus Thalassospirochaeta sargassi</name>
    <dbReference type="NCBI Taxonomy" id="3119039"/>
    <lineage>
        <taxon>Bacteria</taxon>
        <taxon>Pseudomonadati</taxon>
        <taxon>Spirochaetota</taxon>
        <taxon>Spirochaetia</taxon>
        <taxon>Spirochaetales</taxon>
        <taxon>Spirochaetaceae</taxon>
        <taxon>Candidatus Thalassospirochaeta</taxon>
    </lineage>
</organism>
<proteinExistence type="inferred from homology"/>
<evidence type="ECO:0000256" key="3">
    <source>
        <dbReference type="ARBA" id="ARBA00022679"/>
    </source>
</evidence>
<dbReference type="EC" id="2.7.1.17" evidence="8 9"/>
<dbReference type="Proteomes" id="UP001221217">
    <property type="component" value="Unassembled WGS sequence"/>
</dbReference>
<dbReference type="GO" id="GO:0004856">
    <property type="term" value="F:D-xylulokinase activity"/>
    <property type="evidence" value="ECO:0007669"/>
    <property type="project" value="UniProtKB-UniRule"/>
</dbReference>
<evidence type="ECO:0000256" key="8">
    <source>
        <dbReference type="HAMAP-Rule" id="MF_02220"/>
    </source>
</evidence>
<keyword evidence="4 8" id="KW-0547">Nucleotide-binding</keyword>
<comment type="similarity">
    <text evidence="1 8 9">Belongs to the FGGY kinase family.</text>
</comment>
<dbReference type="PANTHER" id="PTHR43095:SF5">
    <property type="entry name" value="XYLULOSE KINASE"/>
    <property type="match status" value="1"/>
</dbReference>
<dbReference type="PANTHER" id="PTHR43095">
    <property type="entry name" value="SUGAR KINASE"/>
    <property type="match status" value="1"/>
</dbReference>
<dbReference type="Gene3D" id="3.30.420.40">
    <property type="match status" value="2"/>
</dbReference>
<dbReference type="InterPro" id="IPR050406">
    <property type="entry name" value="FGGY_Carb_Kinase"/>
</dbReference>
<sequence>MKTVLGIDVGTQSSKVLFYDYESKKVAAVASAPHELITGSDGTSEQEARWWIEAIRAALVEIPEEVRRTAIAAGVSGQQHGFVPVGEDGMVLHRVKLWNDTSTAAECGELTDAFGGEKKLIKEAGNPVLPGYTASKILWFKKNYPEEFSRMEWVMLPHDYINYFLTGEVTMEYGDASGTGLLNIRERTWNVALAAAIDPDLPNKLPPLYSPEHGAGKVTAEAATYFGIPEGIPVSCGGGDNMMASIGTGAVVPGVLSMSLGTSGTLFGYSDKPVIDEDGIIAAFCSSSGGWMPLLCTMNCTVATEQARELFDTDIKELERLVAEVPPGADGVTVLPYFSGERIPNMPHAKASIMGLNMNNLTRGNILAASMESAIYGMKIGLESLTRLGMTAAKIVLTGGGSRNPIWRQMAADITGLPVVILSNHDSAALGAAVQALWQVEQANGAALETLVDEHILSAGSETINPENVEAYKEPYNRYTEYLGNLKNLYV</sequence>
<dbReference type="NCBIfam" id="TIGR01312">
    <property type="entry name" value="XylB"/>
    <property type="match status" value="1"/>
</dbReference>
<evidence type="ECO:0000259" key="11">
    <source>
        <dbReference type="Pfam" id="PF02782"/>
    </source>
</evidence>
<dbReference type="PROSITE" id="PS00933">
    <property type="entry name" value="FGGY_KINASES_1"/>
    <property type="match status" value="1"/>
</dbReference>
<dbReference type="PIRSF" id="PIRSF000538">
    <property type="entry name" value="GlpK"/>
    <property type="match status" value="1"/>
</dbReference>
<dbReference type="InterPro" id="IPR000577">
    <property type="entry name" value="Carb_kinase_FGGY"/>
</dbReference>
<evidence type="ECO:0000256" key="5">
    <source>
        <dbReference type="ARBA" id="ARBA00022777"/>
    </source>
</evidence>
<keyword evidence="5 8" id="KW-0418">Kinase</keyword>
<comment type="caution">
    <text evidence="12">The sequence shown here is derived from an EMBL/GenBank/DDBJ whole genome shotgun (WGS) entry which is preliminary data.</text>
</comment>
<feature type="domain" description="Carbohydrate kinase FGGY C-terminal" evidence="11">
    <location>
        <begin position="257"/>
        <end position="439"/>
    </location>
</feature>
<dbReference type="InterPro" id="IPR006000">
    <property type="entry name" value="Xylulokinase"/>
</dbReference>
<reference evidence="12 13" key="1">
    <citation type="submission" date="2022-12" db="EMBL/GenBank/DDBJ databases">
        <title>Metagenome assembled genome from gulf of manar.</title>
        <authorList>
            <person name="Kohli P."/>
            <person name="Pk S."/>
            <person name="Venkata Ramana C."/>
            <person name="Sasikala C."/>
        </authorList>
    </citation>
    <scope>NUCLEOTIDE SEQUENCE [LARGE SCALE GENOMIC DNA]</scope>
    <source>
        <strain evidence="12">JB008</strain>
    </source>
</reference>
<dbReference type="GO" id="GO:0042732">
    <property type="term" value="P:D-xylose metabolic process"/>
    <property type="evidence" value="ECO:0007669"/>
    <property type="project" value="UniProtKB-KW"/>
</dbReference>
<keyword evidence="2 8" id="KW-0859">Xylose metabolism</keyword>
<accession>A0AAJ1IER6</accession>
<dbReference type="SUPFAM" id="SSF53067">
    <property type="entry name" value="Actin-like ATPase domain"/>
    <property type="match status" value="2"/>
</dbReference>
<evidence type="ECO:0000256" key="4">
    <source>
        <dbReference type="ARBA" id="ARBA00022741"/>
    </source>
</evidence>
<dbReference type="Pfam" id="PF02782">
    <property type="entry name" value="FGGY_C"/>
    <property type="match status" value="1"/>
</dbReference>
<feature type="domain" description="Carbohydrate kinase FGGY N-terminal" evidence="10">
    <location>
        <begin position="4"/>
        <end position="247"/>
    </location>
</feature>
<gene>
    <name evidence="8 9 12" type="primary">xylB</name>
    <name evidence="12" type="ORF">PQJ61_04720</name>
</gene>
<dbReference type="InterPro" id="IPR018484">
    <property type="entry name" value="FGGY_N"/>
</dbReference>
<evidence type="ECO:0000313" key="13">
    <source>
        <dbReference type="Proteomes" id="UP001221217"/>
    </source>
</evidence>
<dbReference type="GO" id="GO:0005998">
    <property type="term" value="P:xylulose catabolic process"/>
    <property type="evidence" value="ECO:0007669"/>
    <property type="project" value="UniProtKB-UniRule"/>
</dbReference>
<evidence type="ECO:0000256" key="6">
    <source>
        <dbReference type="ARBA" id="ARBA00022840"/>
    </source>
</evidence>
<dbReference type="InterPro" id="IPR043129">
    <property type="entry name" value="ATPase_NBD"/>
</dbReference>
<keyword evidence="6 8" id="KW-0067">ATP-binding</keyword>
<evidence type="ECO:0000259" key="10">
    <source>
        <dbReference type="Pfam" id="PF00370"/>
    </source>
</evidence>
<dbReference type="InterPro" id="IPR018485">
    <property type="entry name" value="FGGY_C"/>
</dbReference>
<evidence type="ECO:0000256" key="9">
    <source>
        <dbReference type="RuleBase" id="RU364073"/>
    </source>
</evidence>